<comment type="caution">
    <text evidence="10">The sequence shown here is derived from an EMBL/GenBank/DDBJ whole genome shotgun (WGS) entry which is preliminary data.</text>
</comment>
<feature type="transmembrane region" description="Helical" evidence="8">
    <location>
        <begin position="134"/>
        <end position="153"/>
    </location>
</feature>
<evidence type="ECO:0000256" key="2">
    <source>
        <dbReference type="ARBA" id="ARBA00022448"/>
    </source>
</evidence>
<evidence type="ECO:0000256" key="4">
    <source>
        <dbReference type="ARBA" id="ARBA00022519"/>
    </source>
</evidence>
<organism evidence="10 11">
    <name type="scientific">Pallidibacillus pasinlerensis</name>
    <dbReference type="NCBI Taxonomy" id="2703818"/>
    <lineage>
        <taxon>Bacteria</taxon>
        <taxon>Bacillati</taxon>
        <taxon>Bacillota</taxon>
        <taxon>Bacilli</taxon>
        <taxon>Bacillales</taxon>
        <taxon>Bacillaceae</taxon>
        <taxon>Pallidibacillus</taxon>
    </lineage>
</organism>
<feature type="transmembrane region" description="Helical" evidence="8">
    <location>
        <begin position="240"/>
        <end position="260"/>
    </location>
</feature>
<evidence type="ECO:0000256" key="3">
    <source>
        <dbReference type="ARBA" id="ARBA00022475"/>
    </source>
</evidence>
<feature type="domain" description="Major facilitator superfamily associated" evidence="9">
    <location>
        <begin position="7"/>
        <end position="362"/>
    </location>
</feature>
<feature type="transmembrane region" description="Helical" evidence="8">
    <location>
        <begin position="38"/>
        <end position="60"/>
    </location>
</feature>
<dbReference type="PANTHER" id="PTHR23522:SF10">
    <property type="entry name" value="3-PHENYLPROPIONIC ACID TRANSPORTER-RELATED"/>
    <property type="match status" value="1"/>
</dbReference>
<dbReference type="RefSeq" id="WP_161921196.1">
    <property type="nucleotide sequence ID" value="NZ_JAACYS010000057.1"/>
</dbReference>
<feature type="transmembrane region" description="Helical" evidence="8">
    <location>
        <begin position="72"/>
        <end position="88"/>
    </location>
</feature>
<feature type="transmembrane region" description="Helical" evidence="8">
    <location>
        <begin position="272"/>
        <end position="290"/>
    </location>
</feature>
<feature type="transmembrane region" description="Helical" evidence="8">
    <location>
        <begin position="360"/>
        <end position="380"/>
    </location>
</feature>
<dbReference type="EMBL" id="JAACYS010000057">
    <property type="protein sequence ID" value="NCU18365.1"/>
    <property type="molecule type" value="Genomic_DNA"/>
</dbReference>
<accession>A0ABX0A4L9</accession>
<dbReference type="InterPro" id="IPR024989">
    <property type="entry name" value="MFS_assoc_dom"/>
</dbReference>
<evidence type="ECO:0000256" key="6">
    <source>
        <dbReference type="ARBA" id="ARBA00022989"/>
    </source>
</evidence>
<feature type="transmembrane region" description="Helical" evidence="8">
    <location>
        <begin position="336"/>
        <end position="354"/>
    </location>
</feature>
<keyword evidence="2" id="KW-0813">Transport</keyword>
<dbReference type="Proteomes" id="UP000743899">
    <property type="component" value="Unassembled WGS sequence"/>
</dbReference>
<feature type="transmembrane region" description="Helical" evidence="8">
    <location>
        <begin position="7"/>
        <end position="26"/>
    </location>
</feature>
<feature type="transmembrane region" description="Helical" evidence="8">
    <location>
        <begin position="296"/>
        <end position="315"/>
    </location>
</feature>
<protein>
    <submittedName>
        <fullName evidence="10">MFS transporter</fullName>
    </submittedName>
</protein>
<dbReference type="InterPro" id="IPR036259">
    <property type="entry name" value="MFS_trans_sf"/>
</dbReference>
<proteinExistence type="predicted"/>
<evidence type="ECO:0000259" key="9">
    <source>
        <dbReference type="Pfam" id="PF12832"/>
    </source>
</evidence>
<dbReference type="Pfam" id="PF12832">
    <property type="entry name" value="MFS_1_like"/>
    <property type="match status" value="1"/>
</dbReference>
<evidence type="ECO:0000256" key="7">
    <source>
        <dbReference type="ARBA" id="ARBA00023136"/>
    </source>
</evidence>
<evidence type="ECO:0000256" key="8">
    <source>
        <dbReference type="SAM" id="Phobius"/>
    </source>
</evidence>
<keyword evidence="5 8" id="KW-0812">Transmembrane</keyword>
<dbReference type="PIRSF" id="PIRSF004925">
    <property type="entry name" value="HcaT"/>
    <property type="match status" value="1"/>
</dbReference>
<dbReference type="InterPro" id="IPR026032">
    <property type="entry name" value="HcaT-like"/>
</dbReference>
<keyword evidence="11" id="KW-1185">Reference proteome</keyword>
<evidence type="ECO:0000313" key="10">
    <source>
        <dbReference type="EMBL" id="NCU18365.1"/>
    </source>
</evidence>
<feature type="transmembrane region" description="Helical" evidence="8">
    <location>
        <begin position="197"/>
        <end position="220"/>
    </location>
</feature>
<keyword evidence="3" id="KW-1003">Cell membrane</keyword>
<reference evidence="10 11" key="1">
    <citation type="submission" date="2020-01" db="EMBL/GenBank/DDBJ databases">
        <title>A novel Bacillus sp. from Pasinler.</title>
        <authorList>
            <person name="Adiguzel A."/>
            <person name="Ay H."/>
            <person name="Baltaci M.O."/>
        </authorList>
    </citation>
    <scope>NUCLEOTIDE SEQUENCE [LARGE SCALE GENOMIC DNA]</scope>
    <source>
        <strain evidence="10 11">P1</strain>
    </source>
</reference>
<evidence type="ECO:0000256" key="1">
    <source>
        <dbReference type="ARBA" id="ARBA00004429"/>
    </source>
</evidence>
<keyword evidence="6 8" id="KW-1133">Transmembrane helix</keyword>
<gene>
    <name evidence="10" type="ORF">GW534_11630</name>
</gene>
<evidence type="ECO:0000313" key="11">
    <source>
        <dbReference type="Proteomes" id="UP000743899"/>
    </source>
</evidence>
<dbReference type="SUPFAM" id="SSF103473">
    <property type="entry name" value="MFS general substrate transporter"/>
    <property type="match status" value="1"/>
</dbReference>
<name>A0ABX0A4L9_9BACI</name>
<sequence length="385" mass="43288">MKNNQQWLSLNFFSFFITWGVFLPYWTGWLTSEKNLSVAMASIVVGAGMMSRSLSNLFLYPVFTLKFSLSNVMKWISIISILILVLYIPSETFLPLLIITVLFNAVYPNFLPAIESSATILVATEKIHYGKSRAYGSIGYAVGLLIVGALTAIFTDNAIFWIMFIGLVFMTVALYYKTPIVIQTKPKATTQKMEFESIKNLLTSGGFLIVLIISILLQGAHTSYYNYGFIYLQDIGVNSFYIGIILNLAILLEIIFFAIADRYFYQLKVSTMYIIASIGSTIRWIIVFLFPNVFIFMISQALHVVSFGIAHYAFIKYISENLQTKQMSTAQGLYSAFGMSLINAVLSFGTGFLYEISPQLAFLGMTICTIPALILTIITMKKFSY</sequence>
<evidence type="ECO:0000256" key="5">
    <source>
        <dbReference type="ARBA" id="ARBA00022692"/>
    </source>
</evidence>
<comment type="subcellular location">
    <subcellularLocation>
        <location evidence="1">Cell inner membrane</location>
        <topology evidence="1">Multi-pass membrane protein</topology>
    </subcellularLocation>
</comment>
<feature type="transmembrane region" description="Helical" evidence="8">
    <location>
        <begin position="94"/>
        <end position="114"/>
    </location>
</feature>
<keyword evidence="4" id="KW-0997">Cell inner membrane</keyword>
<dbReference type="PANTHER" id="PTHR23522">
    <property type="entry name" value="BLL5896 PROTEIN"/>
    <property type="match status" value="1"/>
</dbReference>
<keyword evidence="7 8" id="KW-0472">Membrane</keyword>
<dbReference type="Gene3D" id="1.20.1250.20">
    <property type="entry name" value="MFS general substrate transporter like domains"/>
    <property type="match status" value="2"/>
</dbReference>
<feature type="transmembrane region" description="Helical" evidence="8">
    <location>
        <begin position="159"/>
        <end position="176"/>
    </location>
</feature>